<dbReference type="InParanoid" id="B2A3R7"/>
<reference evidence="1 2" key="2">
    <citation type="journal article" date="2011" name="J. Bacteriol.">
        <title>Complete genome sequence of the anaerobic, halophilic alkalithermophile Natranaerobius thermophilus JW/NM-WN-LF.</title>
        <authorList>
            <person name="Zhao B."/>
            <person name="Mesbah N.M."/>
            <person name="Dalin E."/>
            <person name="Goodwin L."/>
            <person name="Nolan M."/>
            <person name="Pitluck S."/>
            <person name="Chertkov O."/>
            <person name="Brettin T.S."/>
            <person name="Han J."/>
            <person name="Larimer F.W."/>
            <person name="Land M.L."/>
            <person name="Hauser L."/>
            <person name="Kyrpides N."/>
            <person name="Wiegel J."/>
        </authorList>
    </citation>
    <scope>NUCLEOTIDE SEQUENCE [LARGE SCALE GENOMIC DNA]</scope>
    <source>
        <strain evidence="2">ATCC BAA-1301 / DSM 18059 / JW/NM-WN-LF</strain>
    </source>
</reference>
<dbReference type="HOGENOM" id="CLU_140224_1_0_9"/>
<keyword evidence="1" id="KW-0808">Transferase</keyword>
<sequence>MMTLRDLIAELDLEVIVGEDELDKPIEGGYCSDLLSFVMSRSAKNYVWITLQSHPNIVAVASLVDLAAVIVTEGVQIEQETLDKAKREKAVILRSQDTSYEIAGQLYQLGVKSHV</sequence>
<dbReference type="GO" id="GO:0016301">
    <property type="term" value="F:kinase activity"/>
    <property type="evidence" value="ECO:0007669"/>
    <property type="project" value="UniProtKB-KW"/>
</dbReference>
<evidence type="ECO:0000313" key="2">
    <source>
        <dbReference type="Proteomes" id="UP000001683"/>
    </source>
</evidence>
<dbReference type="eggNOG" id="COG0857">
    <property type="taxonomic scope" value="Bacteria"/>
</dbReference>
<dbReference type="EMBL" id="CP001034">
    <property type="protein sequence ID" value="ACB83693.1"/>
    <property type="molecule type" value="Genomic_DNA"/>
</dbReference>
<dbReference type="AlphaFoldDB" id="B2A3R7"/>
<dbReference type="STRING" id="457570.Nther_0094"/>
<keyword evidence="2" id="KW-1185">Reference proteome</keyword>
<name>B2A3R7_NATTJ</name>
<organism evidence="1 2">
    <name type="scientific">Natranaerobius thermophilus (strain ATCC BAA-1301 / DSM 18059 / JW/NM-WN-LF)</name>
    <dbReference type="NCBI Taxonomy" id="457570"/>
    <lineage>
        <taxon>Bacteria</taxon>
        <taxon>Bacillati</taxon>
        <taxon>Bacillota</taxon>
        <taxon>Clostridia</taxon>
        <taxon>Natranaerobiales</taxon>
        <taxon>Natranaerobiaceae</taxon>
        <taxon>Natranaerobius</taxon>
    </lineage>
</organism>
<accession>B2A3R7</accession>
<keyword evidence="1" id="KW-0418">Kinase</keyword>
<protein>
    <submittedName>
        <fullName evidence="1">HPr kinase</fullName>
    </submittedName>
</protein>
<evidence type="ECO:0000313" key="1">
    <source>
        <dbReference type="EMBL" id="ACB83693.1"/>
    </source>
</evidence>
<gene>
    <name evidence="1" type="ordered locus">Nther_0094</name>
</gene>
<reference evidence="1 2" key="1">
    <citation type="submission" date="2008-04" db="EMBL/GenBank/DDBJ databases">
        <title>Complete sequence of chromosome of Natranaerobius thermophilus JW/NM-WN-LF.</title>
        <authorList>
            <consortium name="US DOE Joint Genome Institute"/>
            <person name="Copeland A."/>
            <person name="Lucas S."/>
            <person name="Lapidus A."/>
            <person name="Glavina del Rio T."/>
            <person name="Dalin E."/>
            <person name="Tice H."/>
            <person name="Bruce D."/>
            <person name="Goodwin L."/>
            <person name="Pitluck S."/>
            <person name="Chertkov O."/>
            <person name="Brettin T."/>
            <person name="Detter J.C."/>
            <person name="Han C."/>
            <person name="Kuske C.R."/>
            <person name="Schmutz J."/>
            <person name="Larimer F."/>
            <person name="Land M."/>
            <person name="Hauser L."/>
            <person name="Kyrpides N."/>
            <person name="Lykidis A."/>
            <person name="Mesbah N.M."/>
            <person name="Wiegel J."/>
        </authorList>
    </citation>
    <scope>NUCLEOTIDE SEQUENCE [LARGE SCALE GENOMIC DNA]</scope>
    <source>
        <strain evidence="2">ATCC BAA-1301 / DSM 18059 / JW/NM-WN-LF</strain>
    </source>
</reference>
<dbReference type="Proteomes" id="UP000001683">
    <property type="component" value="Chromosome"/>
</dbReference>
<proteinExistence type="predicted"/>
<dbReference type="SUPFAM" id="SSF75138">
    <property type="entry name" value="HprK N-terminal domain-like"/>
    <property type="match status" value="1"/>
</dbReference>
<dbReference type="Gene3D" id="3.40.1390.20">
    <property type="entry name" value="HprK N-terminal domain-like"/>
    <property type="match status" value="1"/>
</dbReference>
<dbReference type="KEGG" id="nth:Nther_0094"/>
<dbReference type="InterPro" id="IPR028979">
    <property type="entry name" value="Ser_kin/Pase_Hpr-like_N_sf"/>
</dbReference>